<evidence type="ECO:0000256" key="3">
    <source>
        <dbReference type="ARBA" id="ARBA00023237"/>
    </source>
</evidence>
<name>A0A8J2YZK8_9PROT</name>
<dbReference type="AlphaFoldDB" id="A0A8J2YZK8"/>
<evidence type="ECO:0000313" key="6">
    <source>
        <dbReference type="Proteomes" id="UP000646365"/>
    </source>
</evidence>
<evidence type="ECO:0000256" key="1">
    <source>
        <dbReference type="ARBA" id="ARBA00022448"/>
    </source>
</evidence>
<feature type="domain" description="Secretin/TonB short N-terminal" evidence="4">
    <location>
        <begin position="45"/>
        <end position="96"/>
    </location>
</feature>
<dbReference type="RefSeq" id="WP_189052037.1">
    <property type="nucleotide sequence ID" value="NZ_BMJQ01000024.1"/>
</dbReference>
<reference evidence="5" key="2">
    <citation type="submission" date="2020-09" db="EMBL/GenBank/DDBJ databases">
        <authorList>
            <person name="Sun Q."/>
            <person name="Zhou Y."/>
        </authorList>
    </citation>
    <scope>NUCLEOTIDE SEQUENCE</scope>
    <source>
        <strain evidence="5">CGMCC 1.15725</strain>
    </source>
</reference>
<sequence>MVSAALPAVAGGQSTVPSQTQQIVYDIPAESLAAALKAYAEASGVQVLYETALTDGQRSAAVKGKLAPDIALQMLLAGSGLISRHTDVDAVAILPAPRAETAAAMPQVPPDARFLGALQAGLLDTLCRSDETRPGAYHVGVQFWIAPDGVVQRSALLGSTGEPRRDAALAGALGTIAIRALPPPGMGQPVTLIITPRSPAEGDECGGR</sequence>
<protein>
    <submittedName>
        <fullName evidence="5">TonB-dependent outer membrane receptor</fullName>
    </submittedName>
</protein>
<keyword evidence="5" id="KW-0675">Receptor</keyword>
<reference evidence="5" key="1">
    <citation type="journal article" date="2014" name="Int. J. Syst. Evol. Microbiol.">
        <title>Complete genome sequence of Corynebacterium casei LMG S-19264T (=DSM 44701T), isolated from a smear-ripened cheese.</title>
        <authorList>
            <consortium name="US DOE Joint Genome Institute (JGI-PGF)"/>
            <person name="Walter F."/>
            <person name="Albersmeier A."/>
            <person name="Kalinowski J."/>
            <person name="Ruckert C."/>
        </authorList>
    </citation>
    <scope>NUCLEOTIDE SEQUENCE</scope>
    <source>
        <strain evidence="5">CGMCC 1.15725</strain>
    </source>
</reference>
<keyword evidence="3" id="KW-0998">Cell outer membrane</keyword>
<dbReference type="InterPro" id="IPR011662">
    <property type="entry name" value="Secretin/TonB_short_N"/>
</dbReference>
<dbReference type="Gene3D" id="3.55.50.30">
    <property type="match status" value="1"/>
</dbReference>
<dbReference type="EMBL" id="BMJQ01000024">
    <property type="protein sequence ID" value="GGF46883.1"/>
    <property type="molecule type" value="Genomic_DNA"/>
</dbReference>
<keyword evidence="2" id="KW-0472">Membrane</keyword>
<dbReference type="SUPFAM" id="SSF74653">
    <property type="entry name" value="TolA/TonB C-terminal domain"/>
    <property type="match status" value="1"/>
</dbReference>
<accession>A0A8J2YZK8</accession>
<keyword evidence="6" id="KW-1185">Reference proteome</keyword>
<proteinExistence type="predicted"/>
<gene>
    <name evidence="5" type="primary">vreA</name>
    <name evidence="5" type="ORF">GCM10011611_61630</name>
</gene>
<organism evidence="5 6">
    <name type="scientific">Aliidongia dinghuensis</name>
    <dbReference type="NCBI Taxonomy" id="1867774"/>
    <lineage>
        <taxon>Bacteria</taxon>
        <taxon>Pseudomonadati</taxon>
        <taxon>Pseudomonadota</taxon>
        <taxon>Alphaproteobacteria</taxon>
        <taxon>Rhodospirillales</taxon>
        <taxon>Dongiaceae</taxon>
        <taxon>Aliidongia</taxon>
    </lineage>
</organism>
<dbReference type="SMART" id="SM00965">
    <property type="entry name" value="STN"/>
    <property type="match status" value="1"/>
</dbReference>
<evidence type="ECO:0000256" key="2">
    <source>
        <dbReference type="ARBA" id="ARBA00023136"/>
    </source>
</evidence>
<keyword evidence="1" id="KW-0813">Transport</keyword>
<evidence type="ECO:0000259" key="4">
    <source>
        <dbReference type="SMART" id="SM00965"/>
    </source>
</evidence>
<comment type="caution">
    <text evidence="5">The sequence shown here is derived from an EMBL/GenBank/DDBJ whole genome shotgun (WGS) entry which is preliminary data.</text>
</comment>
<dbReference type="Proteomes" id="UP000646365">
    <property type="component" value="Unassembled WGS sequence"/>
</dbReference>
<dbReference type="GO" id="GO:0019867">
    <property type="term" value="C:outer membrane"/>
    <property type="evidence" value="ECO:0007669"/>
    <property type="project" value="InterPro"/>
</dbReference>
<evidence type="ECO:0000313" key="5">
    <source>
        <dbReference type="EMBL" id="GGF46883.1"/>
    </source>
</evidence>